<dbReference type="NCBIfam" id="TIGR00087">
    <property type="entry name" value="surE"/>
    <property type="match status" value="1"/>
</dbReference>
<evidence type="ECO:0000259" key="4">
    <source>
        <dbReference type="Pfam" id="PF01975"/>
    </source>
</evidence>
<gene>
    <name evidence="5" type="ORF">J07HQW2_02309</name>
</gene>
<accession>U1MZB7</accession>
<dbReference type="Gene3D" id="3.40.1210.10">
    <property type="entry name" value="Survival protein SurE-like phosphatase/nucleotidase"/>
    <property type="match status" value="1"/>
</dbReference>
<organism evidence="5 6">
    <name type="scientific">Haloquadratum walsbyi J07HQW2</name>
    <dbReference type="NCBI Taxonomy" id="1238425"/>
    <lineage>
        <taxon>Archaea</taxon>
        <taxon>Methanobacteriati</taxon>
        <taxon>Methanobacteriota</taxon>
        <taxon>Stenosarchaea group</taxon>
        <taxon>Halobacteria</taxon>
        <taxon>Halobacteriales</taxon>
        <taxon>Haloferacaceae</taxon>
        <taxon>Haloquadratum</taxon>
    </lineage>
</organism>
<keyword evidence="2" id="KW-0479">Metal-binding</keyword>
<dbReference type="GO" id="GO:0008252">
    <property type="term" value="F:nucleotidase activity"/>
    <property type="evidence" value="ECO:0007669"/>
    <property type="project" value="InterPro"/>
</dbReference>
<reference evidence="5 6" key="1">
    <citation type="journal article" date="2013" name="PLoS ONE">
        <title>Assembly-driven community genomics of a hypersaline microbial ecosystem.</title>
        <authorList>
            <person name="Podell S."/>
            <person name="Ugalde J.A."/>
            <person name="Narasingarao P."/>
            <person name="Banfield J.F."/>
            <person name="Heidelberg K.B."/>
            <person name="Allen E.E."/>
        </authorList>
    </citation>
    <scope>NUCLEOTIDE SEQUENCE [LARGE SCALE GENOMIC DNA]</scope>
    <source>
        <strain evidence="6">J07HQW2</strain>
    </source>
</reference>
<sequence length="290" mass="30897">MPRARVHTMSDEYSILLTNDDGIDAPGLATLRTELTALGNVTVVAPESNQSGVGRTRNPTAVVRDHPWGCALTGTPADCVAYGLRGLENDIDIVVAGVNNGPNAGNYVVGRSGTVGAGIEAAFLGTPALAISAYHSTDFFISPPEEYDFARPARIARRLVDRALNASVFEDVDLLNVNAPVDSADPPVMLTDPYHDYEQEVEQASADEISDDVKLGSNEHLVQLRDRTWPGAVGWESPFPPTDEHRRRYPVGTDRRALVDAAVSVSPLSVTHGSPDSAALATVVETVDAT</sequence>
<evidence type="ECO:0000256" key="3">
    <source>
        <dbReference type="ARBA" id="ARBA00022801"/>
    </source>
</evidence>
<feature type="domain" description="Survival protein SurE-like phosphatase/nucleotidase" evidence="4">
    <location>
        <begin position="15"/>
        <end position="183"/>
    </location>
</feature>
<evidence type="ECO:0000313" key="5">
    <source>
        <dbReference type="EMBL" id="ERG95849.1"/>
    </source>
</evidence>
<proteinExistence type="inferred from homology"/>
<name>U1MZB7_9EURY</name>
<comment type="similarity">
    <text evidence="1">Belongs to the SurE nucleotidase family.</text>
</comment>
<dbReference type="InterPro" id="IPR036523">
    <property type="entry name" value="SurE-like_sf"/>
</dbReference>
<dbReference type="eggNOG" id="arCOG02303">
    <property type="taxonomic scope" value="Archaea"/>
</dbReference>
<dbReference type="SUPFAM" id="SSF64167">
    <property type="entry name" value="SurE-like"/>
    <property type="match status" value="1"/>
</dbReference>
<dbReference type="Pfam" id="PF01975">
    <property type="entry name" value="SurE"/>
    <property type="match status" value="1"/>
</dbReference>
<dbReference type="HOGENOM" id="CLU_045192_1_3_2"/>
<evidence type="ECO:0000256" key="1">
    <source>
        <dbReference type="ARBA" id="ARBA00011062"/>
    </source>
</evidence>
<dbReference type="GO" id="GO:0046872">
    <property type="term" value="F:metal ion binding"/>
    <property type="evidence" value="ECO:0007669"/>
    <property type="project" value="UniProtKB-KW"/>
</dbReference>
<dbReference type="InterPro" id="IPR002828">
    <property type="entry name" value="SurE-like_Pase/nucleotidase"/>
</dbReference>
<dbReference type="AlphaFoldDB" id="U1MZB7"/>
<dbReference type="PANTHER" id="PTHR30457:SF0">
    <property type="entry name" value="PHOSPHATASE, PUTATIVE (AFU_ORTHOLOGUE AFUA_4G01070)-RELATED"/>
    <property type="match status" value="1"/>
</dbReference>
<dbReference type="InterPro" id="IPR030048">
    <property type="entry name" value="SurE"/>
</dbReference>
<dbReference type="Proteomes" id="UP000030710">
    <property type="component" value="Unassembled WGS sequence"/>
</dbReference>
<dbReference type="PANTHER" id="PTHR30457">
    <property type="entry name" value="5'-NUCLEOTIDASE SURE"/>
    <property type="match status" value="1"/>
</dbReference>
<dbReference type="EMBL" id="KE356561">
    <property type="protein sequence ID" value="ERG95849.1"/>
    <property type="molecule type" value="Genomic_DNA"/>
</dbReference>
<evidence type="ECO:0000313" key="6">
    <source>
        <dbReference type="Proteomes" id="UP000030710"/>
    </source>
</evidence>
<dbReference type="STRING" id="1238425.J07HQW2_02309"/>
<keyword evidence="3" id="KW-0378">Hydrolase</keyword>
<evidence type="ECO:0000256" key="2">
    <source>
        <dbReference type="ARBA" id="ARBA00022723"/>
    </source>
</evidence>
<protein>
    <submittedName>
        <fullName evidence="5">5''/3''-nucleotidase SurE</fullName>
    </submittedName>
</protein>